<dbReference type="Gene3D" id="1.10.1270.10">
    <property type="entry name" value="TrpR-like"/>
    <property type="match status" value="1"/>
</dbReference>
<dbReference type="GO" id="GO:0003700">
    <property type="term" value="F:DNA-binding transcription factor activity"/>
    <property type="evidence" value="ECO:0007669"/>
    <property type="project" value="InterPro"/>
</dbReference>
<dbReference type="InterPro" id="IPR000831">
    <property type="entry name" value="Trp_repress"/>
</dbReference>
<dbReference type="RefSeq" id="WP_234994356.1">
    <property type="nucleotide sequence ID" value="NZ_FYEZ01000002.1"/>
</dbReference>
<dbReference type="InterPro" id="IPR038116">
    <property type="entry name" value="TrpR-like_sf"/>
</dbReference>
<dbReference type="AlphaFoldDB" id="A0A212U101"/>
<accession>A0A212U101</accession>
<dbReference type="PANTHER" id="PTHR40080">
    <property type="entry name" value="LMO1763 PROTEIN"/>
    <property type="match status" value="1"/>
</dbReference>
<dbReference type="NCBIfam" id="TIGR02531">
    <property type="entry name" value="yecD_yerC"/>
    <property type="match status" value="1"/>
</dbReference>
<dbReference type="InterPro" id="IPR010921">
    <property type="entry name" value="Trp_repressor/repl_initiator"/>
</dbReference>
<dbReference type="SUPFAM" id="SSF48295">
    <property type="entry name" value="TrpR-like"/>
    <property type="match status" value="1"/>
</dbReference>
<dbReference type="Pfam" id="PF01371">
    <property type="entry name" value="Trp_repressor"/>
    <property type="match status" value="1"/>
</dbReference>
<dbReference type="GO" id="GO:0043565">
    <property type="term" value="F:sequence-specific DNA binding"/>
    <property type="evidence" value="ECO:0007669"/>
    <property type="project" value="InterPro"/>
</dbReference>
<evidence type="ECO:0000313" key="1">
    <source>
        <dbReference type="EMBL" id="SNC71801.1"/>
    </source>
</evidence>
<evidence type="ECO:0000313" key="2">
    <source>
        <dbReference type="Proteomes" id="UP000198122"/>
    </source>
</evidence>
<organism evidence="1 2">
    <name type="scientific">Kytococcus aerolatus</name>
    <dbReference type="NCBI Taxonomy" id="592308"/>
    <lineage>
        <taxon>Bacteria</taxon>
        <taxon>Bacillati</taxon>
        <taxon>Actinomycetota</taxon>
        <taxon>Actinomycetes</taxon>
        <taxon>Micrococcales</taxon>
        <taxon>Kytococcaceae</taxon>
        <taxon>Kytococcus</taxon>
    </lineage>
</organism>
<keyword evidence="2" id="KW-1185">Reference proteome</keyword>
<proteinExistence type="predicted"/>
<gene>
    <name evidence="1" type="ORF">SAMN05445756_1621</name>
</gene>
<sequence>MKRRQGGRSTEEVLRELTDVLTAMADPVETAAFLEDLCTPAELEALADRWAVVPLLQQGMSYRAIHEATGVSVTTVGRVARCLEGGAGGYVAALRHRDTAPAT</sequence>
<reference evidence="1 2" key="1">
    <citation type="submission" date="2017-06" db="EMBL/GenBank/DDBJ databases">
        <authorList>
            <person name="Kim H.J."/>
            <person name="Triplett B.A."/>
        </authorList>
    </citation>
    <scope>NUCLEOTIDE SEQUENCE [LARGE SCALE GENOMIC DNA]</scope>
    <source>
        <strain evidence="1 2">DSM 22179</strain>
    </source>
</reference>
<protein>
    <submittedName>
        <fullName evidence="1">Trp operon repressor family</fullName>
    </submittedName>
</protein>
<dbReference type="Proteomes" id="UP000198122">
    <property type="component" value="Unassembled WGS sequence"/>
</dbReference>
<dbReference type="PANTHER" id="PTHR40080:SF1">
    <property type="entry name" value="TRPR-LIKE PROTEIN YERC_YECD"/>
    <property type="match status" value="1"/>
</dbReference>
<dbReference type="PIRSF" id="PIRSF012508">
    <property type="entry name" value="YerC"/>
    <property type="match status" value="1"/>
</dbReference>
<name>A0A212U101_9MICO</name>
<dbReference type="EMBL" id="FYEZ01000002">
    <property type="protein sequence ID" value="SNC71801.1"/>
    <property type="molecule type" value="Genomic_DNA"/>
</dbReference>
<dbReference type="InterPro" id="IPR013368">
    <property type="entry name" value="YecD_YerC"/>
</dbReference>